<dbReference type="CDD" id="cd14256">
    <property type="entry name" value="Dockerin_I"/>
    <property type="match status" value="1"/>
</dbReference>
<proteinExistence type="predicted"/>
<dbReference type="Gene3D" id="2.60.40.10">
    <property type="entry name" value="Immunoglobulins"/>
    <property type="match status" value="1"/>
</dbReference>
<organism evidence="1 2">
    <name type="scientific">Candidatus Woesebacteria bacterium RBG_16_34_12</name>
    <dbReference type="NCBI Taxonomy" id="1802480"/>
    <lineage>
        <taxon>Bacteria</taxon>
        <taxon>Candidatus Woeseibacteriota</taxon>
    </lineage>
</organism>
<accession>A0A1F7XAN4</accession>
<evidence type="ECO:0000313" key="2">
    <source>
        <dbReference type="Proteomes" id="UP000177053"/>
    </source>
</evidence>
<gene>
    <name evidence="1" type="ORF">A2Z22_03155</name>
</gene>
<dbReference type="InterPro" id="IPR018247">
    <property type="entry name" value="EF_Hand_1_Ca_BS"/>
</dbReference>
<dbReference type="SUPFAM" id="SSF63446">
    <property type="entry name" value="Type I dockerin domain"/>
    <property type="match status" value="1"/>
</dbReference>
<dbReference type="Proteomes" id="UP000177053">
    <property type="component" value="Unassembled WGS sequence"/>
</dbReference>
<evidence type="ECO:0008006" key="3">
    <source>
        <dbReference type="Google" id="ProtNLM"/>
    </source>
</evidence>
<dbReference type="Pfam" id="PF00404">
    <property type="entry name" value="Dockerin_1"/>
    <property type="match status" value="1"/>
</dbReference>
<dbReference type="EMBL" id="MGFS01000003">
    <property type="protein sequence ID" value="OGM12067.1"/>
    <property type="molecule type" value="Genomic_DNA"/>
</dbReference>
<protein>
    <recommendedName>
        <fullName evidence="3">DUF5060 domain-containing protein</fullName>
    </recommendedName>
</protein>
<dbReference type="InterPro" id="IPR017853">
    <property type="entry name" value="GH"/>
</dbReference>
<dbReference type="InterPro" id="IPR036439">
    <property type="entry name" value="Dockerin_dom_sf"/>
</dbReference>
<reference evidence="1 2" key="1">
    <citation type="journal article" date="2016" name="Nat. Commun.">
        <title>Thousands of microbial genomes shed light on interconnected biogeochemical processes in an aquifer system.</title>
        <authorList>
            <person name="Anantharaman K."/>
            <person name="Brown C.T."/>
            <person name="Hug L.A."/>
            <person name="Sharon I."/>
            <person name="Castelle C.J."/>
            <person name="Probst A.J."/>
            <person name="Thomas B.C."/>
            <person name="Singh A."/>
            <person name="Wilkins M.J."/>
            <person name="Karaoz U."/>
            <person name="Brodie E.L."/>
            <person name="Williams K.H."/>
            <person name="Hubbard S.S."/>
            <person name="Banfield J.F."/>
        </authorList>
    </citation>
    <scope>NUCLEOTIDE SEQUENCE [LARGE SCALE GENOMIC DNA]</scope>
</reference>
<comment type="caution">
    <text evidence="1">The sequence shown here is derived from an EMBL/GenBank/DDBJ whole genome shotgun (WGS) entry which is preliminary data.</text>
</comment>
<evidence type="ECO:0000313" key="1">
    <source>
        <dbReference type="EMBL" id="OGM12067.1"/>
    </source>
</evidence>
<dbReference type="InterPro" id="IPR002105">
    <property type="entry name" value="Dockerin_1_rpt"/>
</dbReference>
<dbReference type="Gene3D" id="1.10.1330.10">
    <property type="entry name" value="Dockerin domain"/>
    <property type="match status" value="1"/>
</dbReference>
<sequence length="872" mass="98554">MYHKYLSTLLFTLICLLIFLTHPIKTLAQTSLQISNISDNRSNYPNQEIPKYEKFEVTFNINDTVATNFQFPYDGQVVPNLINRVGITVDGLFLPPGESDWNNALVQPGFLYQPTLRDSNVGEYDWIYPTGEVYWILRFSPKQQGAWKYKIRAQDDSICSGANPCNNWVESPEYQFTATGSLPNNNGFVEVSPYDSRYFMFSDESQFFGLGHAGPSLTPLKSAETYLEEQNQKDVDVIRAWMSASLIVSRGTHWWDPWREVRWADQITADAGVPGVPYGDHDLAVKIGGNGDYIFMTADGNQYISTGLEANKDYIIRIRAKLENVTPSASGSGLKGLVAKVVNNPDPCAAPGEPNFGCNFLNQGNTLLYLTPTAEIGTSDWHIFEGRFRNTFGRIVFQWGHSLTVGLQNVDSGTVYLDEVYIGEDLGNNQIGPNVVFKGQLNYHLYFDQIASGSWDRVIDKAKKEGVYLKLVVLDNDDWIYRRLNNYNFYAADNTQVGRLQTYFWRYLAARWGYATSIHSWELNNEGDPFSSAHYDMANRFAQTLHQLDKNHLTNTSFWHSFPTSFWQSTDLDYADLHAYVSTSYAPLSEREKMTNDAAYYRIWHSQDVFNRNPNKPVIRGEAGLDFPTQQIPNSELQQDTQGVWFHNYLWSGLDSGGMYELYWYNTDYYSPGIFDHRDEYGRIKSFLTGLDLHKGGYINWGGSSTDTNLRIVGQKNTSTGKAHLWIQNKVHTWKNVVDGVAISPITSTVTVPGFSPNTSYPIEWWDTYTGVPSGSESLQTDSSGNLSLSVINLTSDIAVKIGDYTIVTPTPSPTAIPGDANNDGVVDGIDYVIWLNHYNQSTLNRQSDGDFNSDGKVDGIDYVIWLNNYNP</sequence>
<dbReference type="SUPFAM" id="SSF51445">
    <property type="entry name" value="(Trans)glycosidases"/>
    <property type="match status" value="1"/>
</dbReference>
<dbReference type="Gene3D" id="3.20.20.80">
    <property type="entry name" value="Glycosidases"/>
    <property type="match status" value="1"/>
</dbReference>
<dbReference type="InterPro" id="IPR013783">
    <property type="entry name" value="Ig-like_fold"/>
</dbReference>
<dbReference type="GO" id="GO:0004553">
    <property type="term" value="F:hydrolase activity, hydrolyzing O-glycosyl compounds"/>
    <property type="evidence" value="ECO:0007669"/>
    <property type="project" value="InterPro"/>
</dbReference>
<dbReference type="GO" id="GO:0000272">
    <property type="term" value="P:polysaccharide catabolic process"/>
    <property type="evidence" value="ECO:0007669"/>
    <property type="project" value="InterPro"/>
</dbReference>
<dbReference type="PROSITE" id="PS00018">
    <property type="entry name" value="EF_HAND_1"/>
    <property type="match status" value="1"/>
</dbReference>
<name>A0A1F7XAN4_9BACT</name>
<dbReference type="AlphaFoldDB" id="A0A1F7XAN4"/>